<dbReference type="EC" id="2.7.10.2" evidence="1"/>
<feature type="domain" description="SH3" evidence="12">
    <location>
        <begin position="397"/>
        <end position="458"/>
    </location>
</feature>
<name>A0ABM3JCD2_BACDO</name>
<feature type="region of interest" description="Disordered" evidence="11">
    <location>
        <begin position="1378"/>
        <end position="1417"/>
    </location>
</feature>
<keyword evidence="2 9" id="KW-0728">SH3 domain</keyword>
<dbReference type="InterPro" id="IPR049587">
    <property type="entry name" value="TNK-like_SAM"/>
</dbReference>
<feature type="compositionally biased region" description="Polar residues" evidence="11">
    <location>
        <begin position="1082"/>
        <end position="1092"/>
    </location>
</feature>
<feature type="domain" description="Protein kinase" evidence="13">
    <location>
        <begin position="131"/>
        <end position="397"/>
    </location>
</feature>
<dbReference type="PROSITE" id="PS50011">
    <property type="entry name" value="PROTEIN_KINASE_DOM"/>
    <property type="match status" value="1"/>
</dbReference>
<dbReference type="InterPro" id="IPR000095">
    <property type="entry name" value="CRIB_dom"/>
</dbReference>
<dbReference type="InterPro" id="IPR036028">
    <property type="entry name" value="SH3-like_dom_sf"/>
</dbReference>
<reference evidence="16" key="1">
    <citation type="submission" date="2025-08" db="UniProtKB">
        <authorList>
            <consortium name="RefSeq"/>
        </authorList>
    </citation>
    <scope>IDENTIFICATION</scope>
    <source>
        <tissue evidence="16">Adult</tissue>
    </source>
</reference>
<proteinExistence type="predicted"/>
<dbReference type="SUPFAM" id="SSF56112">
    <property type="entry name" value="Protein kinase-like (PK-like)"/>
    <property type="match status" value="1"/>
</dbReference>
<comment type="catalytic activity">
    <reaction evidence="8">
        <text>L-threonyl-[protein] + ATP = O-phospho-L-threonyl-[protein] + ADP + H(+)</text>
        <dbReference type="Rhea" id="RHEA:46608"/>
        <dbReference type="Rhea" id="RHEA-COMP:11060"/>
        <dbReference type="Rhea" id="RHEA-COMP:11605"/>
        <dbReference type="ChEBI" id="CHEBI:15378"/>
        <dbReference type="ChEBI" id="CHEBI:30013"/>
        <dbReference type="ChEBI" id="CHEBI:30616"/>
        <dbReference type="ChEBI" id="CHEBI:61977"/>
        <dbReference type="ChEBI" id="CHEBI:456216"/>
        <dbReference type="EC" id="2.7.11.1"/>
    </reaction>
</comment>
<dbReference type="Proteomes" id="UP001652620">
    <property type="component" value="Chromosome 3"/>
</dbReference>
<dbReference type="InterPro" id="IPR008266">
    <property type="entry name" value="Tyr_kinase_AS"/>
</dbReference>
<evidence type="ECO:0000259" key="12">
    <source>
        <dbReference type="PROSITE" id="PS50002"/>
    </source>
</evidence>
<evidence type="ECO:0000256" key="3">
    <source>
        <dbReference type="ARBA" id="ARBA00022679"/>
    </source>
</evidence>
<feature type="compositionally biased region" description="Pro residues" evidence="11">
    <location>
        <begin position="1465"/>
        <end position="1477"/>
    </location>
</feature>
<evidence type="ECO:0000256" key="9">
    <source>
        <dbReference type="PROSITE-ProRule" id="PRU00192"/>
    </source>
</evidence>
<evidence type="ECO:0000313" key="16">
    <source>
        <dbReference type="RefSeq" id="XP_049306887.1"/>
    </source>
</evidence>
<dbReference type="PANTHER" id="PTHR24418">
    <property type="entry name" value="TYROSINE-PROTEIN KINASE"/>
    <property type="match status" value="1"/>
</dbReference>
<feature type="compositionally biased region" description="Low complexity" evidence="11">
    <location>
        <begin position="1478"/>
        <end position="1494"/>
    </location>
</feature>
<dbReference type="Gene3D" id="2.30.30.40">
    <property type="entry name" value="SH3 Domains"/>
    <property type="match status" value="1"/>
</dbReference>
<evidence type="ECO:0000256" key="7">
    <source>
        <dbReference type="ARBA" id="ARBA00023137"/>
    </source>
</evidence>
<feature type="compositionally biased region" description="Gly residues" evidence="11">
    <location>
        <begin position="1383"/>
        <end position="1393"/>
    </location>
</feature>
<dbReference type="Pfam" id="PF22931">
    <property type="entry name" value="SAM_TNK"/>
    <property type="match status" value="1"/>
</dbReference>
<feature type="compositionally biased region" description="Polar residues" evidence="11">
    <location>
        <begin position="92"/>
        <end position="120"/>
    </location>
</feature>
<dbReference type="InterPro" id="IPR050198">
    <property type="entry name" value="Non-receptor_tyrosine_kinases"/>
</dbReference>
<protein>
    <recommendedName>
        <fullName evidence="1">non-specific protein-tyrosine kinase</fullName>
        <ecNumber evidence="1">2.7.10.2</ecNumber>
    </recommendedName>
</protein>
<evidence type="ECO:0000256" key="8">
    <source>
        <dbReference type="ARBA" id="ARBA00047899"/>
    </source>
</evidence>
<dbReference type="CDD" id="cd05040">
    <property type="entry name" value="PTKc_Ack_like"/>
    <property type="match status" value="1"/>
</dbReference>
<feature type="compositionally biased region" description="Low complexity" evidence="11">
    <location>
        <begin position="1526"/>
        <end position="1537"/>
    </location>
</feature>
<evidence type="ECO:0000256" key="6">
    <source>
        <dbReference type="ARBA" id="ARBA00022840"/>
    </source>
</evidence>
<keyword evidence="5" id="KW-0418">Kinase</keyword>
<evidence type="ECO:0000256" key="5">
    <source>
        <dbReference type="ARBA" id="ARBA00022777"/>
    </source>
</evidence>
<feature type="region of interest" description="Disordered" evidence="11">
    <location>
        <begin position="1033"/>
        <end position="1096"/>
    </location>
</feature>
<dbReference type="InterPro" id="IPR055175">
    <property type="entry name" value="ACK/TNK-like_SAM"/>
</dbReference>
<accession>A0ABM3JCD2</accession>
<keyword evidence="6 10" id="KW-0067">ATP-binding</keyword>
<feature type="compositionally biased region" description="Polar residues" evidence="11">
    <location>
        <begin position="1444"/>
        <end position="1456"/>
    </location>
</feature>
<feature type="compositionally biased region" description="Low complexity" evidence="11">
    <location>
        <begin position="1573"/>
        <end position="1584"/>
    </location>
</feature>
<evidence type="ECO:0000313" key="15">
    <source>
        <dbReference type="Proteomes" id="UP001652620"/>
    </source>
</evidence>
<dbReference type="SUPFAM" id="SSF50044">
    <property type="entry name" value="SH3-domain"/>
    <property type="match status" value="1"/>
</dbReference>
<dbReference type="InterPro" id="IPR011009">
    <property type="entry name" value="Kinase-like_dom_sf"/>
</dbReference>
<feature type="region of interest" description="Disordered" evidence="11">
    <location>
        <begin position="1526"/>
        <end position="1605"/>
    </location>
</feature>
<feature type="compositionally biased region" description="Basic and acidic residues" evidence="11">
    <location>
        <begin position="659"/>
        <end position="671"/>
    </location>
</feature>
<evidence type="ECO:0000259" key="14">
    <source>
        <dbReference type="PROSITE" id="PS50108"/>
    </source>
</evidence>
<dbReference type="InterPro" id="IPR000719">
    <property type="entry name" value="Prot_kinase_dom"/>
</dbReference>
<feature type="region of interest" description="Disordered" evidence="11">
    <location>
        <begin position="87"/>
        <end position="125"/>
    </location>
</feature>
<dbReference type="InterPro" id="IPR001245">
    <property type="entry name" value="Ser-Thr/Tyr_kinase_cat_dom"/>
</dbReference>
<evidence type="ECO:0000256" key="11">
    <source>
        <dbReference type="SAM" id="MobiDB-lite"/>
    </source>
</evidence>
<dbReference type="RefSeq" id="XP_049306887.1">
    <property type="nucleotide sequence ID" value="XM_049450930.1"/>
</dbReference>
<dbReference type="CDD" id="cd09539">
    <property type="entry name" value="SAM_TNK-like"/>
    <property type="match status" value="1"/>
</dbReference>
<evidence type="ECO:0000256" key="2">
    <source>
        <dbReference type="ARBA" id="ARBA00022443"/>
    </source>
</evidence>
<evidence type="ECO:0000256" key="10">
    <source>
        <dbReference type="PROSITE-ProRule" id="PRU10141"/>
    </source>
</evidence>
<dbReference type="PROSITE" id="PS00107">
    <property type="entry name" value="PROTEIN_KINASE_ATP"/>
    <property type="match status" value="1"/>
</dbReference>
<keyword evidence="4 10" id="KW-0547">Nucleotide-binding</keyword>
<feature type="region of interest" description="Disordered" evidence="11">
    <location>
        <begin position="1157"/>
        <end position="1210"/>
    </location>
</feature>
<feature type="region of interest" description="Disordered" evidence="11">
    <location>
        <begin position="779"/>
        <end position="836"/>
    </location>
</feature>
<feature type="compositionally biased region" description="Polar residues" evidence="11">
    <location>
        <begin position="1160"/>
        <end position="1169"/>
    </location>
</feature>
<feature type="region of interest" description="Disordered" evidence="11">
    <location>
        <begin position="726"/>
        <end position="749"/>
    </location>
</feature>
<dbReference type="InterPro" id="IPR020635">
    <property type="entry name" value="Tyr_kinase_cat_dom"/>
</dbReference>
<keyword evidence="3" id="KW-0808">Transferase</keyword>
<feature type="compositionally biased region" description="Polar residues" evidence="11">
    <location>
        <begin position="578"/>
        <end position="606"/>
    </location>
</feature>
<organism evidence="15 16">
    <name type="scientific">Bactrocera dorsalis</name>
    <name type="common">Oriental fruit fly</name>
    <name type="synonym">Dacus dorsalis</name>
    <dbReference type="NCBI Taxonomy" id="27457"/>
    <lineage>
        <taxon>Eukaryota</taxon>
        <taxon>Metazoa</taxon>
        <taxon>Ecdysozoa</taxon>
        <taxon>Arthropoda</taxon>
        <taxon>Hexapoda</taxon>
        <taxon>Insecta</taxon>
        <taxon>Pterygota</taxon>
        <taxon>Neoptera</taxon>
        <taxon>Endopterygota</taxon>
        <taxon>Diptera</taxon>
        <taxon>Brachycera</taxon>
        <taxon>Muscomorpha</taxon>
        <taxon>Tephritoidea</taxon>
        <taxon>Tephritidae</taxon>
        <taxon>Bactrocera</taxon>
        <taxon>Bactrocera</taxon>
    </lineage>
</organism>
<dbReference type="CDD" id="cd00132">
    <property type="entry name" value="CRIB"/>
    <property type="match status" value="1"/>
</dbReference>
<evidence type="ECO:0000256" key="1">
    <source>
        <dbReference type="ARBA" id="ARBA00011903"/>
    </source>
</evidence>
<dbReference type="PROSITE" id="PS50002">
    <property type="entry name" value="SH3"/>
    <property type="match status" value="1"/>
</dbReference>
<dbReference type="PROSITE" id="PS00109">
    <property type="entry name" value="PROTEIN_KINASE_TYR"/>
    <property type="match status" value="1"/>
</dbReference>
<dbReference type="InterPro" id="IPR001452">
    <property type="entry name" value="SH3_domain"/>
</dbReference>
<evidence type="ECO:0000259" key="13">
    <source>
        <dbReference type="PROSITE" id="PS50011"/>
    </source>
</evidence>
<feature type="compositionally biased region" description="Polar residues" evidence="11">
    <location>
        <begin position="1051"/>
        <end position="1073"/>
    </location>
</feature>
<dbReference type="InterPro" id="IPR017441">
    <property type="entry name" value="Protein_kinase_ATP_BS"/>
</dbReference>
<evidence type="ECO:0000256" key="4">
    <source>
        <dbReference type="ARBA" id="ARBA00022741"/>
    </source>
</evidence>
<dbReference type="GeneID" id="105222849"/>
<sequence>MECSQIDLYEFLTEAELQHYYNAIKNELKITNAAHVKYATDEDLKHIGLSRPEIRRLRKYYEKLFPHGYLSKIKRLLQAPATIVKRDGGDGSTTLSNASLHSAAESPSTARTANSPSKAPNNKHIIPADSITVNKQLGTGEFGIVQQGVWTNGTERIQVAIKCLCRERMQSNPMEFLKEAAIMHSIEHENIVRLYGVVLATDSLMLVTELAHLRSLLECLKDPGLRVSFLTIPTLCEFAMQICNGMRYLENKRLIHRDLAARNILVFSKDKVKISDFGLSRALGVGKDYYKTNFNVNLKLPIAWCAPECINYLRFTNASDVWAYGVCLWEMFSYGFQPWAALTGLQILEAIDAPNYQRLEQPDCCPQEYYTLMVKCWQDDPVKRPKFTEIYELLPDMKPEQLKAVVHCLEPKKDHLLYRQGDIITVLDRNTGTPFWKGVLTSGKTGFFNPSNTVAYLEGLPTANRDSFCRTSERISKRKLRTEMISKPQNDFKHTGHVGIDGDSFGDIAFLGNSQNYNHVPRQIVTPYKPSEDIEQTPLLLPPTPTSPDSLQTASGYFPEEGHGTSMNPTFISSTENTPKHFNTGNGGQSSFEFPGQQSLSKSFNPFTHKGDDEVMRSGGTLAMQNNNYGLDSQGFQGDIAAGSSQQWRDAGKNGGSSEDPHEYHEISDDEMTADKLDFGPSLLDEINSMFGSMSASTSAAASKSSDFEHTNKKNEFAEITSKLVGKSGDSSSSKFGTSSKKKSSGTVKPISVKDERILNQAIEIANEISARSMNDLVCDQSSNTQSPKRKFSFRFPHLTSSGSNASDKASGGNSSPTAGSANANAAGQKSLSPYSKKKNFTEQLESIPDLQRFRSLSEIKNVNGPDLRIPIFDKESSDFCFEKSREILSRPLSLDPPPSLTQSTTSPPSALDSQSHRSVRNQKSISENIMDIENTLKALNLDFMHTYTELDKTDSDETLLNEQFSNIVSSIEDEISSATGSLKSAIYNYSNGVQTMFDFNAATSHLDKHLQYINTQSHAQAQSALGDLMQDQKVADDKRSSTPDTGFASRDTNISLSRRSSQKSNYSPQENYYSPKETATLGPSGSSSSYMTHRDDSLQLATERFSATKYGNCVSPNKTSALNASNTSVYSSNQLKSSACALAIVDAEQYKESGHRQRSMSFTDNPMNPISPVLSEPQQRLKRRSTHSAMENRTSHNPHVRSASSYKPRSIRARTLRRLSYNPIILDSSSSSDDDPISDCNPSIARSECDIRARVSSLYRRRRPASGGSVAGNGVAHKLLTPGWQDDDPTELTTVSQKKLYGSNVSIKSAPHYNYGARGMSHHYSRQLEEQFAYEDRIYDFGGGRGPGNNYSGSVAPTMGGLTRGMDMNGSSGRVGNTVVGMGLGGGGGSGSGSSSATSSAPPYNSGAPITSMGSAGERSFSALSGISARNAVFHEFDVSRLTGKSPTSNFANSSPEERNRAHPSPPKSLPLPPLPLLNAAAPAAGPGTATSLQKSLGSAKQQMEFHWPEKIHASTVKQNELLWRQQQQQQQQRQQSKTSAKHQSHNAFLGSMRVSSATAGVALGGGGGMPGEASYTSDSSSSDSEEFAFRTEFIPHIPPSPAP</sequence>
<dbReference type="PROSITE" id="PS50108">
    <property type="entry name" value="CRIB"/>
    <property type="match status" value="1"/>
</dbReference>
<dbReference type="SMART" id="SM00285">
    <property type="entry name" value="PBD"/>
    <property type="match status" value="1"/>
</dbReference>
<keyword evidence="7" id="KW-0829">Tyrosine-protein kinase</keyword>
<dbReference type="SMART" id="SM00219">
    <property type="entry name" value="TyrKc"/>
    <property type="match status" value="1"/>
</dbReference>
<feature type="region of interest" description="Disordered" evidence="11">
    <location>
        <begin position="578"/>
        <end position="671"/>
    </location>
</feature>
<dbReference type="PRINTS" id="PR00109">
    <property type="entry name" value="TYRKINASE"/>
</dbReference>
<feature type="compositionally biased region" description="Polar residues" evidence="11">
    <location>
        <begin position="799"/>
        <end position="834"/>
    </location>
</feature>
<dbReference type="Pfam" id="PF07714">
    <property type="entry name" value="PK_Tyr_Ser-Thr"/>
    <property type="match status" value="1"/>
</dbReference>
<feature type="region of interest" description="Disordered" evidence="11">
    <location>
        <begin position="891"/>
        <end position="925"/>
    </location>
</feature>
<feature type="binding site" evidence="10">
    <location>
        <position position="162"/>
    </location>
    <ligand>
        <name>ATP</name>
        <dbReference type="ChEBI" id="CHEBI:30616"/>
    </ligand>
</feature>
<feature type="compositionally biased region" description="Polar residues" evidence="11">
    <location>
        <begin position="623"/>
        <end position="636"/>
    </location>
</feature>
<gene>
    <name evidence="16" type="primary">LOC105222849</name>
</gene>
<dbReference type="Pfam" id="PF00786">
    <property type="entry name" value="PBD"/>
    <property type="match status" value="1"/>
</dbReference>
<feature type="domain" description="CRIB" evidence="14">
    <location>
        <begin position="485"/>
        <end position="499"/>
    </location>
</feature>
<dbReference type="Gene3D" id="1.10.510.10">
    <property type="entry name" value="Transferase(Phosphotransferase) domain 1"/>
    <property type="match status" value="1"/>
</dbReference>
<feature type="compositionally biased region" description="Polar residues" evidence="11">
    <location>
        <begin position="1188"/>
        <end position="1208"/>
    </location>
</feature>
<keyword evidence="15" id="KW-1185">Reference proteome</keyword>
<feature type="compositionally biased region" description="Low complexity" evidence="11">
    <location>
        <begin position="901"/>
        <end position="912"/>
    </location>
</feature>
<feature type="region of interest" description="Disordered" evidence="11">
    <location>
        <begin position="1443"/>
        <end position="1504"/>
    </location>
</feature>